<gene>
    <name evidence="1" type="ORF">K444DRAFT_711835</name>
</gene>
<dbReference type="GeneID" id="36596340"/>
<evidence type="ECO:0000313" key="2">
    <source>
        <dbReference type="Proteomes" id="UP000235371"/>
    </source>
</evidence>
<sequence length="228" mass="25859">MLGVWSQREPLISRSKMPERSLASAACRHGSVRGCLSIENGLLVEEQSHHFWTDDEGQGRSRHHSYSLLIFYNLRDELLTTGNYDGSTGQERGFASPNGRAPWRYSASNVTALPRPSWMGSVHVDQSSRASVPRYTALLGEHQHMARTGPDAPIPEGPFLLYLLAMYRWPQALNRNIKPADAVTASVRIRTTWRPGMNLIHEQSTTQCQDPGWHWRIPERYYFLSSSP</sequence>
<dbReference type="EMBL" id="KZ613919">
    <property type="protein sequence ID" value="PMD49835.1"/>
    <property type="molecule type" value="Genomic_DNA"/>
</dbReference>
<dbReference type="Proteomes" id="UP000235371">
    <property type="component" value="Unassembled WGS sequence"/>
</dbReference>
<organism evidence="1 2">
    <name type="scientific">Hyaloscypha bicolor E</name>
    <dbReference type="NCBI Taxonomy" id="1095630"/>
    <lineage>
        <taxon>Eukaryota</taxon>
        <taxon>Fungi</taxon>
        <taxon>Dikarya</taxon>
        <taxon>Ascomycota</taxon>
        <taxon>Pezizomycotina</taxon>
        <taxon>Leotiomycetes</taxon>
        <taxon>Helotiales</taxon>
        <taxon>Hyaloscyphaceae</taxon>
        <taxon>Hyaloscypha</taxon>
        <taxon>Hyaloscypha bicolor</taxon>
    </lineage>
</organism>
<proteinExistence type="predicted"/>
<evidence type="ECO:0000313" key="1">
    <source>
        <dbReference type="EMBL" id="PMD49835.1"/>
    </source>
</evidence>
<dbReference type="RefSeq" id="XP_024726739.1">
    <property type="nucleotide sequence ID" value="XM_024888264.1"/>
</dbReference>
<accession>A0A2J6SGE3</accession>
<dbReference type="AlphaFoldDB" id="A0A2J6SGE3"/>
<dbReference type="InParanoid" id="A0A2J6SGE3"/>
<protein>
    <submittedName>
        <fullName evidence="1">Uncharacterized protein</fullName>
    </submittedName>
</protein>
<reference evidence="1 2" key="1">
    <citation type="submission" date="2016-04" db="EMBL/GenBank/DDBJ databases">
        <title>A degradative enzymes factory behind the ericoid mycorrhizal symbiosis.</title>
        <authorList>
            <consortium name="DOE Joint Genome Institute"/>
            <person name="Martino E."/>
            <person name="Morin E."/>
            <person name="Grelet G."/>
            <person name="Kuo A."/>
            <person name="Kohler A."/>
            <person name="Daghino S."/>
            <person name="Barry K."/>
            <person name="Choi C."/>
            <person name="Cichocki N."/>
            <person name="Clum A."/>
            <person name="Copeland A."/>
            <person name="Hainaut M."/>
            <person name="Haridas S."/>
            <person name="Labutti K."/>
            <person name="Lindquist E."/>
            <person name="Lipzen A."/>
            <person name="Khouja H.-R."/>
            <person name="Murat C."/>
            <person name="Ohm R."/>
            <person name="Olson A."/>
            <person name="Spatafora J."/>
            <person name="Veneault-Fourrey C."/>
            <person name="Henrissat B."/>
            <person name="Grigoriev I."/>
            <person name="Martin F."/>
            <person name="Perotto S."/>
        </authorList>
    </citation>
    <scope>NUCLEOTIDE SEQUENCE [LARGE SCALE GENOMIC DNA]</scope>
    <source>
        <strain evidence="1 2">E</strain>
    </source>
</reference>
<keyword evidence="2" id="KW-1185">Reference proteome</keyword>
<name>A0A2J6SGE3_9HELO</name>